<dbReference type="Proteomes" id="UP001139293">
    <property type="component" value="Unassembled WGS sequence"/>
</dbReference>
<dbReference type="Gene3D" id="3.10.450.50">
    <property type="match status" value="1"/>
</dbReference>
<dbReference type="InterPro" id="IPR032710">
    <property type="entry name" value="NTF2-like_dom_sf"/>
</dbReference>
<keyword evidence="2" id="KW-1185">Reference proteome</keyword>
<gene>
    <name evidence="1" type="ORF">L2740_17035</name>
</gene>
<evidence type="ECO:0000313" key="2">
    <source>
        <dbReference type="Proteomes" id="UP001139293"/>
    </source>
</evidence>
<dbReference type="RefSeq" id="WP_248951283.1">
    <property type="nucleotide sequence ID" value="NZ_JAKILB010000013.1"/>
</dbReference>
<protein>
    <submittedName>
        <fullName evidence="1">Isochorismatase</fullName>
    </submittedName>
</protein>
<dbReference type="EMBL" id="JAKILB010000013">
    <property type="protein sequence ID" value="MCL1140243.1"/>
    <property type="molecule type" value="Genomic_DNA"/>
</dbReference>
<name>A0A9X1ZEK2_9GAMM</name>
<proteinExistence type="predicted"/>
<accession>A0A9X1ZEK2</accession>
<organism evidence="1 2">
    <name type="scientific">Shewanella pneumatophori</name>
    <dbReference type="NCBI Taxonomy" id="314092"/>
    <lineage>
        <taxon>Bacteria</taxon>
        <taxon>Pseudomonadati</taxon>
        <taxon>Pseudomonadota</taxon>
        <taxon>Gammaproteobacteria</taxon>
        <taxon>Alteromonadales</taxon>
        <taxon>Shewanellaceae</taxon>
        <taxon>Shewanella</taxon>
    </lineage>
</organism>
<dbReference type="SUPFAM" id="SSF54427">
    <property type="entry name" value="NTF2-like"/>
    <property type="match status" value="1"/>
</dbReference>
<sequence>MSQQLLDAVKLASATWMQGFNTQNAAQCAAQYAADAPMLARPFGEFVGTEAIQAFWQNLIDQGYADVEYTSPEFKVLDEKSVLLTTAWKMNKAHGVVHKEIWVLQDDGTAKLVDDEFEVLG</sequence>
<evidence type="ECO:0000313" key="1">
    <source>
        <dbReference type="EMBL" id="MCL1140243.1"/>
    </source>
</evidence>
<comment type="caution">
    <text evidence="1">The sequence shown here is derived from an EMBL/GenBank/DDBJ whole genome shotgun (WGS) entry which is preliminary data.</text>
</comment>
<dbReference type="AlphaFoldDB" id="A0A9X1ZEK2"/>
<reference evidence="1" key="1">
    <citation type="submission" date="2022-01" db="EMBL/GenBank/DDBJ databases">
        <title>Whole genome-based taxonomy of the Shewanellaceae.</title>
        <authorList>
            <person name="Martin-Rodriguez A.J."/>
        </authorList>
    </citation>
    <scope>NUCLEOTIDE SEQUENCE</scope>
    <source>
        <strain evidence="1">KCTC 23973</strain>
    </source>
</reference>